<evidence type="ECO:0008006" key="7">
    <source>
        <dbReference type="Google" id="ProtNLM"/>
    </source>
</evidence>
<dbReference type="Pfam" id="PF13328">
    <property type="entry name" value="HD_4"/>
    <property type="match status" value="2"/>
</dbReference>
<dbReference type="InterPro" id="IPR007685">
    <property type="entry name" value="RelA_SpoT"/>
</dbReference>
<dbReference type="PANTHER" id="PTHR21262">
    <property type="entry name" value="GUANOSINE-3',5'-BIS DIPHOSPHATE 3'-PYROPHOSPHOHYDROLASE"/>
    <property type="match status" value="1"/>
</dbReference>
<dbReference type="Proteomes" id="UP001642484">
    <property type="component" value="Unassembled WGS sequence"/>
</dbReference>
<gene>
    <name evidence="5" type="ORF">CCMP2556_LOCUS48602</name>
</gene>
<dbReference type="InterPro" id="IPR012675">
    <property type="entry name" value="Beta-grasp_dom_sf"/>
</dbReference>
<dbReference type="InterPro" id="IPR043519">
    <property type="entry name" value="NT_sf"/>
</dbReference>
<feature type="transmembrane region" description="Helical" evidence="2">
    <location>
        <begin position="116"/>
        <end position="144"/>
    </location>
</feature>
<feature type="region of interest" description="Disordered" evidence="1">
    <location>
        <begin position="1241"/>
        <end position="1280"/>
    </location>
</feature>
<dbReference type="SMART" id="SM00471">
    <property type="entry name" value="HDc"/>
    <property type="match status" value="1"/>
</dbReference>
<dbReference type="SUPFAM" id="SSF81301">
    <property type="entry name" value="Nucleotidyltransferase"/>
    <property type="match status" value="2"/>
</dbReference>
<evidence type="ECO:0000313" key="6">
    <source>
        <dbReference type="Proteomes" id="UP001642484"/>
    </source>
</evidence>
<dbReference type="Gene3D" id="1.10.3210.10">
    <property type="entry name" value="Hypothetical protein af1432"/>
    <property type="match status" value="2"/>
</dbReference>
<keyword evidence="2" id="KW-0812">Transmembrane</keyword>
<organism evidence="5 6">
    <name type="scientific">Durusdinium trenchii</name>
    <dbReference type="NCBI Taxonomy" id="1381693"/>
    <lineage>
        <taxon>Eukaryota</taxon>
        <taxon>Sar</taxon>
        <taxon>Alveolata</taxon>
        <taxon>Dinophyceae</taxon>
        <taxon>Suessiales</taxon>
        <taxon>Symbiodiniaceae</taxon>
        <taxon>Durusdinium</taxon>
    </lineage>
</organism>
<sequence>MPLPLQRQFSCSGAVIAIAAAAATGSLFHIHWVLCQGFATSPWSSQFPTLQRNTGRSGLQALRGGLRQSFWEEEIVQEQWKTLLERMNDRVMLIETGLESAQDKVDVVSHSPAAPALWILISLLGVTCLLFSVIGLYCMFSLTLTARQIKEVKRPALRAVLHALALETPSPDRTLDAEVTRRTLRFFRKIAPPIALAESVAAAMQREQEERAAASRGYSSVRISRRDGGTPWDVEVSSIGADAEISVAVEAMDVRVRQRMLDAADIGQPNFSSSDLLDELNQAHHKRLPDFAERAGSLLRKAFASPEDQRALMIALSMAAGALPWNRWRFKEETLCSLVHLGADSRAVVALLLHDLDECLQQPWAVVAKVFIKCPELGEEVVNLIDEKKRLEQLSLLFYLRALSEDSATCHSQERLAASQLARLLYLRGSKDYRAALVEIAEAEQILRNLSSVASRFGLPDEGRALARCVLDLHVPLAHGLGFDALASRGSSNERITPSLENRALRLYFPEDYSMIEAWMREEDELLNRTLQRCLREVRKALDADPDVRALATCKVRGRVKSVYSVVKKLLRQRGVSREDLKAQALKDLLALEVVVDPDPSAEVPSNPEWLAEEWRERAACFAVLDTLQRYAKLTKGWSILPGSTKDYITKSKKSGYRALHITLCTNVTTQMPKASSRAMQRTLDKMTCKLEVHVFSGSMKQKELKGLASHHLYKALELTPDEVFGSLGGRAADSIAPSELRRAVCPLENLDLFGKAFSTNYADLEFEKLCSSCGRSQDGRLTLVDVQQAQHQVSKRVEDFRRALEQRNAKWWVHGVQMVGLWQRAASWDWAKYAAELDPQQKVAMLQKALEMTKKAHAGQVRQSGDPYWTHPLSVADILARALLPPSKPIWEPPRLSVEPEALEQDAQRLWPRIAEGPDDIFAMYTAALLHDTVEDTSMTVEEIEDTFGPVVASLVDGVTKASQASCKSRASRSAQDLRKVLTRAAQDVRVLVIKFADRLHNMRTLEHMPSSKQRRIAEETRAVYVPLAERFGVHIWKTELEELCCRYLNGFAYEEVLEKNQRAKVARFRNRRYIEQYIRTMLVEMQVDSVLQISLSEEPPHTQLRRWAEHPETDSPQPIPRVRIVTKDRDTCWACLGRIHSILPPMPGRLRDYISSPKENLYMCLHTTVLLDGTAVEVYILSSEMDWVAEFGVGAYWRHNEELQNTDTGRSLLAALHSSWILQANQSLTHSLQSLEAMDHSSSQHARKVPRDASLTGAQVPLPSHASGRASIGMESTGGERADTLSLREFRADVDDAAAGLGPVDLNFVHENNESDTTEEDCLFAVQPLLQQISKVAFSFADSEGDGDDVEGGGQLLEELHRAYSEALREKVAVFTPTGRALYLPRDATPLDFAVWNLDTKKGLRAEAAFIDGREAPLNAKLREGQTVLVHLHDGEQPPPLEWAGVHLRYLRTARARAALVDTRTRMLSTEVAIAQGRDALCRELTLHSLDLSLQNALGDEVLTALGRGALPVELVSGQFLAARLHMPLGDASYEYTGNATMVSSESKVYRQSFMLVAEDRPGLMVEVVAVVRECGLEFQRFSAEPCGDCLCIMVAAVETDCALRFGSLMHNLRYRSEPLLLCPRSISAELVPQSALCLDSIYLRSCIRLQRIPTDLVDEALDEWIREVPAAMNQPVGTWKREAFALVRERSQA</sequence>
<dbReference type="Gene3D" id="3.30.460.10">
    <property type="entry name" value="Beta Polymerase, domain 2"/>
    <property type="match status" value="2"/>
</dbReference>
<evidence type="ECO:0000259" key="3">
    <source>
        <dbReference type="SMART" id="SM00471"/>
    </source>
</evidence>
<feature type="domain" description="RelA/SpoT" evidence="4">
    <location>
        <begin position="558"/>
        <end position="718"/>
    </location>
</feature>
<evidence type="ECO:0000259" key="4">
    <source>
        <dbReference type="SMART" id="SM00954"/>
    </source>
</evidence>
<evidence type="ECO:0000256" key="2">
    <source>
        <dbReference type="SAM" id="Phobius"/>
    </source>
</evidence>
<dbReference type="EMBL" id="CAXAMN010026495">
    <property type="protein sequence ID" value="CAK9103494.1"/>
    <property type="molecule type" value="Genomic_DNA"/>
</dbReference>
<reference evidence="5 6" key="1">
    <citation type="submission" date="2024-02" db="EMBL/GenBank/DDBJ databases">
        <authorList>
            <person name="Chen Y."/>
            <person name="Shah S."/>
            <person name="Dougan E. K."/>
            <person name="Thang M."/>
            <person name="Chan C."/>
        </authorList>
    </citation>
    <scope>NUCLEOTIDE SEQUENCE [LARGE SCALE GENOMIC DNA]</scope>
</reference>
<feature type="transmembrane region" description="Helical" evidence="2">
    <location>
        <begin position="12"/>
        <end position="34"/>
    </location>
</feature>
<feature type="domain" description="RelA/SpoT" evidence="4">
    <location>
        <begin position="1104"/>
        <end position="1205"/>
    </location>
</feature>
<dbReference type="InterPro" id="IPR003607">
    <property type="entry name" value="HD/PDEase_dom"/>
</dbReference>
<dbReference type="PANTHER" id="PTHR21262:SF31">
    <property type="entry name" value="GTP PYROPHOSPHOKINASE"/>
    <property type="match status" value="1"/>
</dbReference>
<dbReference type="CDD" id="cd00077">
    <property type="entry name" value="HDc"/>
    <property type="match status" value="1"/>
</dbReference>
<dbReference type="Pfam" id="PF04607">
    <property type="entry name" value="RelA_SpoT"/>
    <property type="match status" value="2"/>
</dbReference>
<comment type="caution">
    <text evidence="5">The sequence shown here is derived from an EMBL/GenBank/DDBJ whole genome shotgun (WGS) entry which is preliminary data.</text>
</comment>
<evidence type="ECO:0000313" key="5">
    <source>
        <dbReference type="EMBL" id="CAK9103494.1"/>
    </source>
</evidence>
<evidence type="ECO:0000256" key="1">
    <source>
        <dbReference type="SAM" id="MobiDB-lite"/>
    </source>
</evidence>
<keyword evidence="6" id="KW-1185">Reference proteome</keyword>
<protein>
    <recommendedName>
        <fullName evidence="7">GTP diphosphokinase</fullName>
    </recommendedName>
</protein>
<accession>A0ABP0RT54</accession>
<dbReference type="CDD" id="cd05399">
    <property type="entry name" value="NT_Rel-Spo_like"/>
    <property type="match status" value="2"/>
</dbReference>
<keyword evidence="2" id="KW-1133">Transmembrane helix</keyword>
<dbReference type="Gene3D" id="3.10.20.30">
    <property type="match status" value="1"/>
</dbReference>
<proteinExistence type="predicted"/>
<dbReference type="SUPFAM" id="SSF109604">
    <property type="entry name" value="HD-domain/PDEase-like"/>
    <property type="match status" value="3"/>
</dbReference>
<name>A0ABP0RT54_9DINO</name>
<keyword evidence="2" id="KW-0472">Membrane</keyword>
<dbReference type="SMART" id="SM00954">
    <property type="entry name" value="RelA_SpoT"/>
    <property type="match status" value="2"/>
</dbReference>
<feature type="domain" description="HD/PDEase" evidence="3">
    <location>
        <begin position="865"/>
        <end position="1013"/>
    </location>
</feature>